<dbReference type="Pfam" id="PF00196">
    <property type="entry name" value="GerE"/>
    <property type="match status" value="1"/>
</dbReference>
<dbReference type="SUPFAM" id="SSF46894">
    <property type="entry name" value="C-terminal effector domain of the bipartite response regulators"/>
    <property type="match status" value="1"/>
</dbReference>
<evidence type="ECO:0000313" key="3">
    <source>
        <dbReference type="EMBL" id="MDX2964445.1"/>
    </source>
</evidence>
<dbReference type="GO" id="GO:0003677">
    <property type="term" value="F:DNA binding"/>
    <property type="evidence" value="ECO:0007669"/>
    <property type="project" value="InterPro"/>
</dbReference>
<evidence type="ECO:0000259" key="2">
    <source>
        <dbReference type="PROSITE" id="PS50043"/>
    </source>
</evidence>
<dbReference type="InterPro" id="IPR000792">
    <property type="entry name" value="Tscrpt_reg_LuxR_C"/>
</dbReference>
<evidence type="ECO:0000313" key="4">
    <source>
        <dbReference type="EMBL" id="MDX3022994.1"/>
    </source>
</evidence>
<dbReference type="PANTHER" id="PTHR47691:SF3">
    <property type="entry name" value="HTH-TYPE TRANSCRIPTIONAL REGULATOR RV0890C-RELATED"/>
    <property type="match status" value="1"/>
</dbReference>
<dbReference type="PROSITE" id="PS50005">
    <property type="entry name" value="TPR"/>
    <property type="match status" value="1"/>
</dbReference>
<comment type="caution">
    <text evidence="3">The sequence shown here is derived from an EMBL/GenBank/DDBJ whole genome shotgun (WGS) entry which is preliminary data.</text>
</comment>
<dbReference type="PROSITE" id="PS50043">
    <property type="entry name" value="HTH_LUXR_2"/>
    <property type="match status" value="1"/>
</dbReference>
<dbReference type="Gene3D" id="1.25.40.10">
    <property type="entry name" value="Tetratricopeptide repeat domain"/>
    <property type="match status" value="1"/>
</dbReference>
<dbReference type="Gene3D" id="1.10.10.10">
    <property type="entry name" value="Winged helix-like DNA-binding domain superfamily/Winged helix DNA-binding domain"/>
    <property type="match status" value="1"/>
</dbReference>
<dbReference type="Proteomes" id="UP001282288">
    <property type="component" value="Unassembled WGS sequence"/>
</dbReference>
<gene>
    <name evidence="3" type="ORF">PV399_32715</name>
    <name evidence="4" type="ORF">PV666_34710</name>
</gene>
<evidence type="ECO:0000313" key="5">
    <source>
        <dbReference type="Proteomes" id="UP001272987"/>
    </source>
</evidence>
<name>A0AAP6EJE6_9ACTN</name>
<dbReference type="InterPro" id="IPR027417">
    <property type="entry name" value="P-loop_NTPase"/>
</dbReference>
<evidence type="ECO:0000256" key="1">
    <source>
        <dbReference type="PROSITE-ProRule" id="PRU00339"/>
    </source>
</evidence>
<feature type="repeat" description="TPR" evidence="1">
    <location>
        <begin position="488"/>
        <end position="521"/>
    </location>
</feature>
<dbReference type="AlphaFoldDB" id="A0AAP6EJE6"/>
<keyword evidence="5" id="KW-1185">Reference proteome</keyword>
<feature type="domain" description="HTH luxR-type" evidence="2">
    <location>
        <begin position="694"/>
        <end position="759"/>
    </location>
</feature>
<dbReference type="Gene3D" id="3.40.50.300">
    <property type="entry name" value="P-loop containing nucleotide triphosphate hydrolases"/>
    <property type="match status" value="1"/>
</dbReference>
<dbReference type="GO" id="GO:0006355">
    <property type="term" value="P:regulation of DNA-templated transcription"/>
    <property type="evidence" value="ECO:0007669"/>
    <property type="project" value="InterPro"/>
</dbReference>
<organism evidence="3 6">
    <name type="scientific">Streptomyces acidiscabies</name>
    <dbReference type="NCBI Taxonomy" id="42234"/>
    <lineage>
        <taxon>Bacteria</taxon>
        <taxon>Bacillati</taxon>
        <taxon>Actinomycetota</taxon>
        <taxon>Actinomycetes</taxon>
        <taxon>Kitasatosporales</taxon>
        <taxon>Streptomycetaceae</taxon>
        <taxon>Streptomyces</taxon>
    </lineage>
</organism>
<keyword evidence="1" id="KW-0802">TPR repeat</keyword>
<dbReference type="SMART" id="SM00421">
    <property type="entry name" value="HTH_LUXR"/>
    <property type="match status" value="1"/>
</dbReference>
<dbReference type="InterPro" id="IPR019734">
    <property type="entry name" value="TPR_rpt"/>
</dbReference>
<accession>A0AAP6EJE6</accession>
<dbReference type="InterPro" id="IPR011990">
    <property type="entry name" value="TPR-like_helical_dom_sf"/>
</dbReference>
<dbReference type="InterPro" id="IPR003593">
    <property type="entry name" value="AAA+_ATPase"/>
</dbReference>
<dbReference type="SUPFAM" id="SSF52540">
    <property type="entry name" value="P-loop containing nucleoside triphosphate hydrolases"/>
    <property type="match status" value="1"/>
</dbReference>
<protein>
    <submittedName>
        <fullName evidence="3">LuxR C-terminal-related transcriptional regulator</fullName>
    </submittedName>
</protein>
<dbReference type="EMBL" id="JARAWP010000024">
    <property type="protein sequence ID" value="MDX3022994.1"/>
    <property type="molecule type" value="Genomic_DNA"/>
</dbReference>
<dbReference type="RefSeq" id="WP_010352670.1">
    <property type="nucleotide sequence ID" value="NZ_BCML01000037.1"/>
</dbReference>
<dbReference type="InterPro" id="IPR036388">
    <property type="entry name" value="WH-like_DNA-bd_sf"/>
</dbReference>
<proteinExistence type="predicted"/>
<dbReference type="PANTHER" id="PTHR47691">
    <property type="entry name" value="REGULATOR-RELATED"/>
    <property type="match status" value="1"/>
</dbReference>
<reference evidence="3 5" key="1">
    <citation type="journal article" date="2023" name="Microb. Genom.">
        <title>Mesoterricola silvestris gen. nov., sp. nov., Mesoterricola sediminis sp. nov., Geothrix oryzae sp. nov., Geothrix edaphica sp. nov., Geothrix rubra sp. nov., and Geothrix limicola sp. nov., six novel members of Acidobacteriota isolated from soils.</title>
        <authorList>
            <person name="Weisberg A.J."/>
            <person name="Pearce E."/>
            <person name="Kramer C.G."/>
            <person name="Chang J.H."/>
            <person name="Clarke C.R."/>
        </authorList>
    </citation>
    <scope>NUCLEOTIDE SEQUENCE</scope>
    <source>
        <strain evidence="4 5">NB05-1H</strain>
        <strain evidence="3">NRRL_B-16521</strain>
    </source>
</reference>
<evidence type="ECO:0000313" key="6">
    <source>
        <dbReference type="Proteomes" id="UP001282288"/>
    </source>
</evidence>
<dbReference type="CDD" id="cd06170">
    <property type="entry name" value="LuxR_C_like"/>
    <property type="match status" value="1"/>
</dbReference>
<dbReference type="SMART" id="SM00382">
    <property type="entry name" value="AAA"/>
    <property type="match status" value="1"/>
</dbReference>
<dbReference type="InterPro" id="IPR016032">
    <property type="entry name" value="Sig_transdc_resp-reg_C-effctor"/>
</dbReference>
<sequence length="760" mass="80840">MTPTWSRCSSCGGPLPTGRPGPAATYCSNACRQRAHRRRQHDRTALGVVGGTGSVRALQPTADSFVGRETDIAHAVQLLRRHRHLTFVGPPGVGKSRLARELAHRTRQSYPGGVWRLDLGSVTEPAEARADLAGALCLGRLPALVLLDNCDEALDLAAGLAEYVSGRRPHATTLLTSREPVRLADEMPVPVSPLPAAGRADRDTPVSAAVRLFVERADPSFALDPGNEDDVVRLCARLDGLPLAIECAARRTGFFTPGEILERLGDGLDLLSGPGRCRGPREALRRSYLLLGRSEQAVLRRLSVLGTEFDLPDATLVCAGEDVPATAVGDLVARLAAKSLVTVADGRYRQLNVVRGFGRDALAAEGEDADVRDRWVAALVRAMERDGSVAADRETLLDAYGWGSDRRPEWTGPLAVALGRCLLWHGQVRPSDYDLVRSARTVVPPDSPWSGPLLLECAALAGWVGDSAGALAFALDGIEAARAPALRARALLELGAAYSSAGELARAGRYLEESLAMNRAAGQEGQVGACLYRLAANALSLGDAHRSGALAAKAVASLKVSGPRPMLLLGLHLAGHAAVVRGDVEHARARFVEGLHAAEGLPWAAGLMLEGLAVKAVRDGYAAPGLYIGGAALRFRTVVPRPGQGWDRLVRTTLERARGEVDVRENQRIGAAAARATVQDLVAYVRPCGESGDDPTARPLLAEGERDLLTLVGHGLTNVQIARRLRISPRAVAYRLTGVRRKLGLRSRTDLAVWAGRDPG</sequence>
<dbReference type="EMBL" id="JARAWC010000030">
    <property type="protein sequence ID" value="MDX2964445.1"/>
    <property type="molecule type" value="Genomic_DNA"/>
</dbReference>
<dbReference type="Proteomes" id="UP001272987">
    <property type="component" value="Unassembled WGS sequence"/>
</dbReference>
<dbReference type="SUPFAM" id="SSF48452">
    <property type="entry name" value="TPR-like"/>
    <property type="match status" value="1"/>
</dbReference>
<dbReference type="GeneID" id="69812566"/>